<dbReference type="InterPro" id="IPR002364">
    <property type="entry name" value="Quin_OxRdtase/zeta-crystal_CS"/>
</dbReference>
<dbReference type="Pfam" id="PF14765">
    <property type="entry name" value="PS-DH"/>
    <property type="match status" value="1"/>
</dbReference>
<proteinExistence type="predicted"/>
<dbReference type="SMART" id="SM00826">
    <property type="entry name" value="PKS_DH"/>
    <property type="match status" value="1"/>
</dbReference>
<comment type="caution">
    <text evidence="8">The sequence shown here is derived from an EMBL/GenBank/DDBJ whole genome shotgun (WGS) entry which is preliminary data.</text>
</comment>
<dbReference type="Gene3D" id="3.30.70.3290">
    <property type="match status" value="1"/>
</dbReference>
<dbReference type="GO" id="GO:1901336">
    <property type="term" value="P:lactone biosynthetic process"/>
    <property type="evidence" value="ECO:0007669"/>
    <property type="project" value="UniProtKB-ARBA"/>
</dbReference>
<dbReference type="Gene3D" id="3.40.50.720">
    <property type="entry name" value="NAD(P)-binding Rossmann-like Domain"/>
    <property type="match status" value="2"/>
</dbReference>
<dbReference type="InterPro" id="IPR049552">
    <property type="entry name" value="PKS_DH_N"/>
</dbReference>
<dbReference type="InterPro" id="IPR013149">
    <property type="entry name" value="ADH-like_C"/>
</dbReference>
<protein>
    <submittedName>
        <fullName evidence="8">Acyl transferase/acyl hydrolase/lysophospholipase</fullName>
    </submittedName>
</protein>
<evidence type="ECO:0000256" key="4">
    <source>
        <dbReference type="ARBA" id="ARBA00022857"/>
    </source>
</evidence>
<dbReference type="InterPro" id="IPR020807">
    <property type="entry name" value="PKS_DH"/>
</dbReference>
<dbReference type="InterPro" id="IPR049900">
    <property type="entry name" value="PKS_mFAS_DH"/>
</dbReference>
<dbReference type="GO" id="GO:0016491">
    <property type="term" value="F:oxidoreductase activity"/>
    <property type="evidence" value="ECO:0007669"/>
    <property type="project" value="InterPro"/>
</dbReference>
<evidence type="ECO:0000313" key="8">
    <source>
        <dbReference type="EMBL" id="KAJ5462127.1"/>
    </source>
</evidence>
<name>A0A9X0BHN2_9EURO</name>
<dbReference type="PROSITE" id="PS52019">
    <property type="entry name" value="PKS_MFAS_DH"/>
    <property type="match status" value="1"/>
</dbReference>
<dbReference type="PANTHER" id="PTHR43775">
    <property type="entry name" value="FATTY ACID SYNTHASE"/>
    <property type="match status" value="1"/>
</dbReference>
<dbReference type="InterPro" id="IPR049551">
    <property type="entry name" value="PKS_DH_C"/>
</dbReference>
<keyword evidence="1" id="KW-0596">Phosphopantetheine</keyword>
<dbReference type="EMBL" id="JAPWDO010000007">
    <property type="protein sequence ID" value="KAJ5462127.1"/>
    <property type="molecule type" value="Genomic_DNA"/>
</dbReference>
<dbReference type="GO" id="GO:0008270">
    <property type="term" value="F:zinc ion binding"/>
    <property type="evidence" value="ECO:0007669"/>
    <property type="project" value="InterPro"/>
</dbReference>
<evidence type="ECO:0000256" key="3">
    <source>
        <dbReference type="ARBA" id="ARBA00022679"/>
    </source>
</evidence>
<dbReference type="OrthoDB" id="329835at2759"/>
<feature type="active site" description="Proton donor; for dehydratase activity" evidence="6">
    <location>
        <position position="308"/>
    </location>
</feature>
<dbReference type="GO" id="GO:0006633">
    <property type="term" value="P:fatty acid biosynthetic process"/>
    <property type="evidence" value="ECO:0007669"/>
    <property type="project" value="TreeGrafter"/>
</dbReference>
<dbReference type="GO" id="GO:0016874">
    <property type="term" value="F:ligase activity"/>
    <property type="evidence" value="ECO:0007669"/>
    <property type="project" value="UniProtKB-KW"/>
</dbReference>
<accession>A0A9X0BHN2</accession>
<dbReference type="FunFam" id="3.40.50.720:FF:000209">
    <property type="entry name" value="Polyketide synthase Pks12"/>
    <property type="match status" value="1"/>
</dbReference>
<dbReference type="Pfam" id="PF00107">
    <property type="entry name" value="ADH_zinc_N"/>
    <property type="match status" value="1"/>
</dbReference>
<feature type="active site" description="Proton acceptor; for dehydratase activity" evidence="6">
    <location>
        <position position="136"/>
    </location>
</feature>
<dbReference type="SMART" id="SM00829">
    <property type="entry name" value="PKS_ER"/>
    <property type="match status" value="1"/>
</dbReference>
<dbReference type="InterPro" id="IPR042104">
    <property type="entry name" value="PKS_dehydratase_sf"/>
</dbReference>
<dbReference type="Gene3D" id="3.40.366.10">
    <property type="entry name" value="Malonyl-Coenzyme A Acyl Carrier Protein, domain 2"/>
    <property type="match status" value="1"/>
</dbReference>
<evidence type="ECO:0000313" key="9">
    <source>
        <dbReference type="Proteomes" id="UP001147760"/>
    </source>
</evidence>
<evidence type="ECO:0000259" key="7">
    <source>
        <dbReference type="PROSITE" id="PS52019"/>
    </source>
</evidence>
<feature type="region of interest" description="C-terminal hotdog fold" evidence="6">
    <location>
        <begin position="247"/>
        <end position="392"/>
    </location>
</feature>
<keyword evidence="9" id="KW-1185">Reference proteome</keyword>
<dbReference type="GO" id="GO:0044550">
    <property type="term" value="P:secondary metabolite biosynthetic process"/>
    <property type="evidence" value="ECO:0007669"/>
    <property type="project" value="UniProtKB-ARBA"/>
</dbReference>
<dbReference type="InterPro" id="IPR057326">
    <property type="entry name" value="KR_dom"/>
</dbReference>
<keyword evidence="5" id="KW-0511">Multifunctional enzyme</keyword>
<dbReference type="Proteomes" id="UP001147760">
    <property type="component" value="Unassembled WGS sequence"/>
</dbReference>
<dbReference type="InterPro" id="IPR001227">
    <property type="entry name" value="Ac_transferase_dom_sf"/>
</dbReference>
<keyword evidence="3 8" id="KW-0808">Transferase</keyword>
<dbReference type="InterPro" id="IPR036291">
    <property type="entry name" value="NAD(P)-bd_dom_sf"/>
</dbReference>
<keyword evidence="8" id="KW-0378">Hydrolase</keyword>
<dbReference type="GO" id="GO:0004312">
    <property type="term" value="F:fatty acid synthase activity"/>
    <property type="evidence" value="ECO:0007669"/>
    <property type="project" value="TreeGrafter"/>
</dbReference>
<dbReference type="PANTHER" id="PTHR43775:SF37">
    <property type="entry name" value="SI:DKEY-61P9.11"/>
    <property type="match status" value="1"/>
</dbReference>
<keyword evidence="4" id="KW-0521">NADP</keyword>
<dbReference type="Pfam" id="PF08659">
    <property type="entry name" value="KR"/>
    <property type="match status" value="1"/>
</dbReference>
<dbReference type="Gene3D" id="3.10.129.110">
    <property type="entry name" value="Polyketide synthase dehydratase"/>
    <property type="match status" value="1"/>
</dbReference>
<dbReference type="SUPFAM" id="SSF51735">
    <property type="entry name" value="NAD(P)-binding Rossmann-fold domains"/>
    <property type="match status" value="2"/>
</dbReference>
<organism evidence="8 9">
    <name type="scientific">Penicillium desertorum</name>
    <dbReference type="NCBI Taxonomy" id="1303715"/>
    <lineage>
        <taxon>Eukaryota</taxon>
        <taxon>Fungi</taxon>
        <taxon>Dikarya</taxon>
        <taxon>Ascomycota</taxon>
        <taxon>Pezizomycotina</taxon>
        <taxon>Eurotiomycetes</taxon>
        <taxon>Eurotiomycetidae</taxon>
        <taxon>Eurotiales</taxon>
        <taxon>Aspergillaceae</taxon>
        <taxon>Penicillium</taxon>
    </lineage>
</organism>
<feature type="domain" description="PKS/mFAS DH" evidence="7">
    <location>
        <begin position="104"/>
        <end position="392"/>
    </location>
</feature>
<feature type="region of interest" description="N-terminal hotdog fold" evidence="6">
    <location>
        <begin position="104"/>
        <end position="230"/>
    </location>
</feature>
<gene>
    <name evidence="8" type="ORF">N7530_010332</name>
</gene>
<dbReference type="GO" id="GO:0016787">
    <property type="term" value="F:hydrolase activity"/>
    <property type="evidence" value="ECO:0007669"/>
    <property type="project" value="UniProtKB-KW"/>
</dbReference>
<reference evidence="8" key="2">
    <citation type="journal article" date="2023" name="IMA Fungus">
        <title>Comparative genomic study of the Penicillium genus elucidates a diverse pangenome and 15 lateral gene transfer events.</title>
        <authorList>
            <person name="Petersen C."/>
            <person name="Sorensen T."/>
            <person name="Nielsen M.R."/>
            <person name="Sondergaard T.E."/>
            <person name="Sorensen J.L."/>
            <person name="Fitzpatrick D.A."/>
            <person name="Frisvad J.C."/>
            <person name="Nielsen K.L."/>
        </authorList>
    </citation>
    <scope>NUCLEOTIDE SEQUENCE</scope>
    <source>
        <strain evidence="8">IBT 17660</strain>
    </source>
</reference>
<evidence type="ECO:0000256" key="2">
    <source>
        <dbReference type="ARBA" id="ARBA00022553"/>
    </source>
</evidence>
<dbReference type="CDD" id="cd05195">
    <property type="entry name" value="enoyl_red"/>
    <property type="match status" value="1"/>
</dbReference>
<dbReference type="Gene3D" id="3.90.180.10">
    <property type="entry name" value="Medium-chain alcohol dehydrogenases, catalytic domain"/>
    <property type="match status" value="1"/>
</dbReference>
<keyword evidence="2" id="KW-0597">Phosphoprotein</keyword>
<dbReference type="PROSITE" id="PS01162">
    <property type="entry name" value="QOR_ZETA_CRYSTAL"/>
    <property type="match status" value="1"/>
</dbReference>
<dbReference type="InterPro" id="IPR013968">
    <property type="entry name" value="PKS_KR"/>
</dbReference>
<evidence type="ECO:0000256" key="5">
    <source>
        <dbReference type="ARBA" id="ARBA00023268"/>
    </source>
</evidence>
<sequence>MIEDGMNFLVEIGPHPVLLSGTRDIAEGVKRAVHLLPAMTRGSDVEPISRVIGAAHAVDIPVDILSFNGGEGHLIDLPLYPFQRQQHGFKHPEAQHNRLTESCHPFLGPSTSLSDTERGIIRLRLSTGVSPFLGDHVVDGAIVFPMTGHIEAAYLAASKYLIHQRIWLEDIRFEHPVVLAPAEDFAPQVMLEIVSPGNDFVISCRRADAIPAAGWQVCSRGRINPHDQPPGTAPESLNSVKARLQSGTEVYIDGFYQKFEDAGLRYDRAFRCVQSTWCFGNEAFSAVELPSSLNEEATRFTLHPALFDACTHTLYAHQHYVGDPSQVYLPSHIGGVHLAKDDAVTASFAHIQVYRHDSTFLACHVSIYGDCGQLVAKVTGLTTKRLRGKSISQPMEHDAHFQLEIEEQATYYGLVHFGRLTLGETVLVHSGAGGVGTAAIQLAKLIGARVYATAGSPARRAWVTDVGVEGVFDSRSLTLHDEIKLATNGRGVDVVLNCLTGATFSQSVACLAPFGRFLEIGTTDIYRNMRLYLEQFGQNCSFFAIDIDRLAAEKPALHSQIVNEICGLFKAGKLVPPPITTYPVTKLPTALKELSRSSVIGKAVVEMLDGVKIEAAPPSQLRLKEDRSYLITGGTSGLGLRLAIFLVERGARHLVLVSRSGPKSTEDHAIVSDLQRRGTTVSIERGDISNARMVDFLFHPDRAWPPIVGIIYSAGALRAASAHDLTMDSFWAVFAPKALVFWELQDKCATRRQISSLTGWHITAKHPVCPHPRLTLGRWEITQECLATPPRTIE</sequence>
<dbReference type="Pfam" id="PF21089">
    <property type="entry name" value="PKS_DH_N"/>
    <property type="match status" value="1"/>
</dbReference>
<evidence type="ECO:0000256" key="6">
    <source>
        <dbReference type="PROSITE-ProRule" id="PRU01363"/>
    </source>
</evidence>
<dbReference type="AlphaFoldDB" id="A0A9X0BHN2"/>
<dbReference type="InterPro" id="IPR020843">
    <property type="entry name" value="ER"/>
</dbReference>
<evidence type="ECO:0000256" key="1">
    <source>
        <dbReference type="ARBA" id="ARBA00022450"/>
    </source>
</evidence>
<dbReference type="SMART" id="SM00822">
    <property type="entry name" value="PKS_KR"/>
    <property type="match status" value="1"/>
</dbReference>
<dbReference type="InterPro" id="IPR050091">
    <property type="entry name" value="PKS_NRPS_Biosynth_Enz"/>
</dbReference>
<reference evidence="8" key="1">
    <citation type="submission" date="2022-12" db="EMBL/GenBank/DDBJ databases">
        <authorList>
            <person name="Petersen C."/>
        </authorList>
    </citation>
    <scope>NUCLEOTIDE SEQUENCE</scope>
    <source>
        <strain evidence="8">IBT 17660</strain>
    </source>
</reference>